<protein>
    <submittedName>
        <fullName evidence="16">Calpain-13</fullName>
    </submittedName>
</protein>
<evidence type="ECO:0000313" key="17">
    <source>
        <dbReference type="Proteomes" id="UP000186817"/>
    </source>
</evidence>
<evidence type="ECO:0000256" key="1">
    <source>
        <dbReference type="ARBA" id="ARBA00007623"/>
    </source>
</evidence>
<reference evidence="16 17" key="1">
    <citation type="submission" date="2016-02" db="EMBL/GenBank/DDBJ databases">
        <title>Genome analysis of coral dinoflagellate symbionts highlights evolutionary adaptations to a symbiotic lifestyle.</title>
        <authorList>
            <person name="Aranda M."/>
            <person name="Li Y."/>
            <person name="Liew Y.J."/>
            <person name="Baumgarten S."/>
            <person name="Simakov O."/>
            <person name="Wilson M."/>
            <person name="Piel J."/>
            <person name="Ashoor H."/>
            <person name="Bougouffa S."/>
            <person name="Bajic V.B."/>
            <person name="Ryu T."/>
            <person name="Ravasi T."/>
            <person name="Bayer T."/>
            <person name="Micklem G."/>
            <person name="Kim H."/>
            <person name="Bhak J."/>
            <person name="Lajeunesse T.C."/>
            <person name="Voolstra C.R."/>
        </authorList>
    </citation>
    <scope>NUCLEOTIDE SEQUENCE [LARGE SCALE GENOMIC DNA]</scope>
    <source>
        <strain evidence="16 17">CCMP2467</strain>
    </source>
</reference>
<dbReference type="SUPFAM" id="SSF57850">
    <property type="entry name" value="RING/U-box"/>
    <property type="match status" value="1"/>
</dbReference>
<dbReference type="InterPro" id="IPR036020">
    <property type="entry name" value="WW_dom_sf"/>
</dbReference>
<dbReference type="GO" id="GO:0005737">
    <property type="term" value="C:cytoplasm"/>
    <property type="evidence" value="ECO:0007669"/>
    <property type="project" value="TreeGrafter"/>
</dbReference>
<keyword evidence="12" id="KW-1133">Transmembrane helix</keyword>
<dbReference type="SMART" id="SM00184">
    <property type="entry name" value="RING"/>
    <property type="match status" value="1"/>
</dbReference>
<dbReference type="InterPro" id="IPR013083">
    <property type="entry name" value="Znf_RING/FYVE/PHD"/>
</dbReference>
<dbReference type="SMART" id="SM00456">
    <property type="entry name" value="WW"/>
    <property type="match status" value="2"/>
</dbReference>
<feature type="region of interest" description="Disordered" evidence="11">
    <location>
        <begin position="81"/>
        <end position="128"/>
    </location>
</feature>
<evidence type="ECO:0000256" key="3">
    <source>
        <dbReference type="ARBA" id="ARBA00022723"/>
    </source>
</evidence>
<evidence type="ECO:0000259" key="14">
    <source>
        <dbReference type="PROSITE" id="PS50089"/>
    </source>
</evidence>
<comment type="caution">
    <text evidence="16">The sequence shown here is derived from an EMBL/GenBank/DDBJ whole genome shotgun (WGS) entry which is preliminary data.</text>
</comment>
<dbReference type="GO" id="GO:0004198">
    <property type="term" value="F:calcium-dependent cysteine-type endopeptidase activity"/>
    <property type="evidence" value="ECO:0007669"/>
    <property type="project" value="InterPro"/>
</dbReference>
<name>A0A1Q9C7U8_SYMMI</name>
<evidence type="ECO:0000259" key="13">
    <source>
        <dbReference type="PROSITE" id="PS50020"/>
    </source>
</evidence>
<dbReference type="InterPro" id="IPR001202">
    <property type="entry name" value="WW_dom"/>
</dbReference>
<feature type="domain" description="Calpain catalytic" evidence="15">
    <location>
        <begin position="544"/>
        <end position="853"/>
    </location>
</feature>
<evidence type="ECO:0000256" key="7">
    <source>
        <dbReference type="ARBA" id="ARBA00022833"/>
    </source>
</evidence>
<dbReference type="Proteomes" id="UP000186817">
    <property type="component" value="Unassembled WGS sequence"/>
</dbReference>
<evidence type="ECO:0000256" key="5">
    <source>
        <dbReference type="ARBA" id="ARBA00022801"/>
    </source>
</evidence>
<dbReference type="PANTHER" id="PTHR10183:SF379">
    <property type="entry name" value="CALPAIN-5"/>
    <property type="match status" value="1"/>
</dbReference>
<feature type="active site" evidence="8">
    <location>
        <position position="761"/>
    </location>
</feature>
<gene>
    <name evidence="16" type="primary">CAPN13</name>
    <name evidence="16" type="ORF">AK812_SmicGene40772</name>
</gene>
<evidence type="ECO:0000256" key="10">
    <source>
        <dbReference type="PROSITE-ProRule" id="PRU00239"/>
    </source>
</evidence>
<dbReference type="SUPFAM" id="SSF51045">
    <property type="entry name" value="WW domain"/>
    <property type="match status" value="1"/>
</dbReference>
<comment type="caution">
    <text evidence="10">Lacks conserved residue(s) required for the propagation of feature annotation.</text>
</comment>
<dbReference type="Pfam" id="PF00648">
    <property type="entry name" value="Peptidase_C2"/>
    <property type="match status" value="1"/>
</dbReference>
<keyword evidence="17" id="KW-1185">Reference proteome</keyword>
<feature type="region of interest" description="Disordered" evidence="11">
    <location>
        <begin position="1225"/>
        <end position="1247"/>
    </location>
</feature>
<keyword evidence="4 9" id="KW-0863">Zinc-finger</keyword>
<dbReference type="OrthoDB" id="408954at2759"/>
<keyword evidence="5" id="KW-0378">Hydrolase</keyword>
<comment type="similarity">
    <text evidence="1">Belongs to the peptidase C2 family.</text>
</comment>
<dbReference type="PROSITE" id="PS50089">
    <property type="entry name" value="ZF_RING_2"/>
    <property type="match status" value="1"/>
</dbReference>
<evidence type="ECO:0000256" key="9">
    <source>
        <dbReference type="PROSITE-ProRule" id="PRU00175"/>
    </source>
</evidence>
<evidence type="ECO:0000259" key="15">
    <source>
        <dbReference type="PROSITE" id="PS50203"/>
    </source>
</evidence>
<evidence type="ECO:0000256" key="11">
    <source>
        <dbReference type="SAM" id="MobiDB-lite"/>
    </source>
</evidence>
<accession>A0A1Q9C7U8</accession>
<evidence type="ECO:0000256" key="8">
    <source>
        <dbReference type="PIRSR" id="PIRSR622684-1"/>
    </source>
</evidence>
<proteinExistence type="inferred from homology"/>
<feature type="transmembrane region" description="Helical" evidence="12">
    <location>
        <begin position="963"/>
        <end position="984"/>
    </location>
</feature>
<dbReference type="GO" id="GO:0006508">
    <property type="term" value="P:proteolysis"/>
    <property type="evidence" value="ECO:0007669"/>
    <property type="project" value="UniProtKB-KW"/>
</dbReference>
<sequence>MAVGADPACPSTVFFRLDEQDAQLPETRPDGLIINACDSESQVEPDELEVHKAKLEEAKSRQQVTDHSVTELLEKLNQLPGVSSRKHISLQTPSPSGRVEERHSGVSEGTTSALQEAAGQQDAEDAEVPKSKCCEWQLQSGLSGLPRLPGSVQEESIESPSRRFQRAVRQVVRGNRQGTSSLKDGKGQAPCFAAVVAAAVAARNAQQAGAQVFHTPREKTEEAETLKASREDLGSLAGNVTSASLDFHTPRGSLTPVTTPRASGGPQARVSLGGVASPTASASPSVSRAASPEWTQRGLADRSLSPRTPRASSLSGSPANGSLLGESKKRGLPGSAPFAAFGLAMPRDKDSAQAEIEVFSKSLNAWVPGKVWLFASAGKITVTYAVNGHRCRKHLYPWTQQIRSVGEMDPDSAVLDMEDMQQEVEVVGDMLPSWGEEADPEFSFTHLWDALFCEMPMNATLKNAMQAAAQKQEQYCSARTHEASAAYAEAQLAEAEECYAESGELFEDMQDADFQQSIGSFIRLVLHMEAPSLRLWCDRPMALDVVQGRESPNCGLLVAMAAIADHHDGYLVRQLFPQFQDEGHEDPPLNPSGCYVVSLFLHTKNSNLDRFKKHHPSLKSGQDRIILDTTSRSETLTKGSWRSIVVDDRLPIDSMGRLENCQFSKNKVWPCLLEKAFAKVCGSYADTSYVKLADALVMLTGQSTFQIDLTELFPKEKRQLWKDLSEYQRSGILMTAAIYDLSPSFFGDTGSMTKTGLQRNHAYTVLETMSIILDLTGEVLSLVKLRVRGRRQGISEEAPVEEAWHGWTLECTPGGRFFHHHVASGTTQWETPPELIDVLGEWREVGDPGARYWHNAKLETSCWKDPRNCGSIHEAALDGNMAYLLLYATAKGFVDAVLLDYEHMWADREDPDSHQVQAQPLGGGYRPGLARGLVHRHPAMPLVGIRRHELQDDGVRRLLRWRILIISICTGFMAASCFLLGSLFGSLREEHGWAPQVLDFTNFLGILVLFIGMAGAGCVTLRLTSSDEDSALSETQLRVWASMPFCAITMGALPPAFQSYSVHADGHFEWQAPAIIKKEPGQVTRPCQETVHCPCCLAEYDGPDVVAVLPCGHFFCEHCIAAWGASHSSQSSTCPLCRCPFDDPGDAKMIEEQGFYAEFQLPLPVADTKYTLIMQLALYESVKVCAQEPVSPALQVVRAARPVLRGVQWLANRVLGERPANLGCSHWRGSGDDEASASETESEEELTTWQWPEERMWRVQALNFPQRDGREDALAV</sequence>
<feature type="compositionally biased region" description="Polar residues" evidence="11">
    <location>
        <begin position="310"/>
        <end position="320"/>
    </location>
</feature>
<dbReference type="InterPro" id="IPR022684">
    <property type="entry name" value="Calpain_cysteine_protease"/>
</dbReference>
<evidence type="ECO:0000313" key="16">
    <source>
        <dbReference type="EMBL" id="OLP78999.1"/>
    </source>
</evidence>
<dbReference type="PROSITE" id="PS01159">
    <property type="entry name" value="WW_DOMAIN_1"/>
    <property type="match status" value="1"/>
</dbReference>
<feature type="region of interest" description="Disordered" evidence="11">
    <location>
        <begin position="241"/>
        <end position="330"/>
    </location>
</feature>
<dbReference type="Gene3D" id="3.90.70.10">
    <property type="entry name" value="Cysteine proteinases"/>
    <property type="match status" value="1"/>
</dbReference>
<keyword evidence="7" id="KW-0862">Zinc</keyword>
<dbReference type="SMART" id="SM00230">
    <property type="entry name" value="CysPc"/>
    <property type="match status" value="1"/>
</dbReference>
<dbReference type="SUPFAM" id="SSF54001">
    <property type="entry name" value="Cysteine proteinases"/>
    <property type="match status" value="1"/>
</dbReference>
<dbReference type="CDD" id="cd16448">
    <property type="entry name" value="RING-H2"/>
    <property type="match status" value="1"/>
</dbReference>
<dbReference type="PROSITE" id="PS00518">
    <property type="entry name" value="ZF_RING_1"/>
    <property type="match status" value="1"/>
</dbReference>
<feature type="domain" description="WW" evidence="13">
    <location>
        <begin position="806"/>
        <end position="834"/>
    </location>
</feature>
<dbReference type="InterPro" id="IPR001300">
    <property type="entry name" value="Peptidase_C2_calpain_cat"/>
</dbReference>
<dbReference type="InterPro" id="IPR001841">
    <property type="entry name" value="Znf_RING"/>
</dbReference>
<dbReference type="InterPro" id="IPR017907">
    <property type="entry name" value="Znf_RING_CS"/>
</dbReference>
<dbReference type="Pfam" id="PF13639">
    <property type="entry name" value="zf-RING_2"/>
    <property type="match status" value="1"/>
</dbReference>
<dbReference type="Gene3D" id="3.30.40.10">
    <property type="entry name" value="Zinc/RING finger domain, C3HC4 (zinc finger)"/>
    <property type="match status" value="1"/>
</dbReference>
<dbReference type="PROSITE" id="PS50020">
    <property type="entry name" value="WW_DOMAIN_2"/>
    <property type="match status" value="1"/>
</dbReference>
<dbReference type="PROSITE" id="PS50203">
    <property type="entry name" value="CALPAIN_CAT"/>
    <property type="match status" value="1"/>
</dbReference>
<keyword evidence="6" id="KW-0788">Thiol protease</keyword>
<keyword evidence="12" id="KW-0812">Transmembrane</keyword>
<dbReference type="PANTHER" id="PTHR10183">
    <property type="entry name" value="CALPAIN"/>
    <property type="match status" value="1"/>
</dbReference>
<dbReference type="GO" id="GO:0008270">
    <property type="term" value="F:zinc ion binding"/>
    <property type="evidence" value="ECO:0007669"/>
    <property type="project" value="UniProtKB-KW"/>
</dbReference>
<dbReference type="InterPro" id="IPR038765">
    <property type="entry name" value="Papain-like_cys_pep_sf"/>
</dbReference>
<feature type="domain" description="RING-type" evidence="14">
    <location>
        <begin position="1093"/>
        <end position="1138"/>
    </location>
</feature>
<keyword evidence="12" id="KW-0472">Membrane</keyword>
<feature type="compositionally biased region" description="Acidic residues" evidence="11">
    <location>
        <begin position="1232"/>
        <end position="1246"/>
    </location>
</feature>
<dbReference type="AlphaFoldDB" id="A0A1Q9C7U8"/>
<organism evidence="16 17">
    <name type="scientific">Symbiodinium microadriaticum</name>
    <name type="common">Dinoflagellate</name>
    <name type="synonym">Zooxanthella microadriatica</name>
    <dbReference type="NCBI Taxonomy" id="2951"/>
    <lineage>
        <taxon>Eukaryota</taxon>
        <taxon>Sar</taxon>
        <taxon>Alveolata</taxon>
        <taxon>Dinophyceae</taxon>
        <taxon>Suessiales</taxon>
        <taxon>Symbiodiniaceae</taxon>
        <taxon>Symbiodinium</taxon>
    </lineage>
</organism>
<keyword evidence="3" id="KW-0479">Metal-binding</keyword>
<evidence type="ECO:0000256" key="2">
    <source>
        <dbReference type="ARBA" id="ARBA00022670"/>
    </source>
</evidence>
<feature type="region of interest" description="Disordered" evidence="11">
    <location>
        <begin position="145"/>
        <end position="165"/>
    </location>
</feature>
<keyword evidence="2" id="KW-0645">Protease</keyword>
<evidence type="ECO:0000256" key="4">
    <source>
        <dbReference type="ARBA" id="ARBA00022771"/>
    </source>
</evidence>
<dbReference type="EMBL" id="LSRX01001537">
    <property type="protein sequence ID" value="OLP78999.1"/>
    <property type="molecule type" value="Genomic_DNA"/>
</dbReference>
<evidence type="ECO:0000256" key="6">
    <source>
        <dbReference type="ARBA" id="ARBA00022807"/>
    </source>
</evidence>
<evidence type="ECO:0000256" key="12">
    <source>
        <dbReference type="SAM" id="Phobius"/>
    </source>
</evidence>
<feature type="compositionally biased region" description="Low complexity" evidence="11">
    <location>
        <begin position="276"/>
        <end position="292"/>
    </location>
</feature>